<feature type="compositionally biased region" description="Low complexity" evidence="1">
    <location>
        <begin position="207"/>
        <end position="226"/>
    </location>
</feature>
<sequence length="580" mass="63001">MLVIGSLFSAVVNFAENRLARLAKFSSFPPLLDVDCPLDLIDADATIRTMTSEFMTCTYEIFKHSDDLMTTFIPSLQAETKQFQSATPAQNHDQARDDARLRDLNEACLTPSSRSPSSPCPSLSPASETSSLSSPPSPLSSPLLDYTSLPGEQPDIESSDDDTGKLSPLNLKLTAGPRHKGSGLGLKKIASLPSLSSLRLRSTTSSFASLASPGSSASLSTYSTPSPRKRSPRHSRSPSYSDSDPFARHGDSYLSTGLPAKNRDGDRSDAGLWDITVYDSYATPFRPATEDLVRDSPLPHRGIRDPDSAHAPYGSIDSTSAAHHRQPFPLAADPSPSTPDSLFAPATPSTSSEYGVDIERSKPALRPLILPERVARRQLATLTPRPQLRQLVLPKYVNKRGGTRIVIPPSRSSSLATLPEPTTPTPFIRYHRAMTSLHPDMQQGDQAVQASDSEAIRPRRCKDKPLQEIISLLDVSGITKVDKAVQTSPELSDADNVIEGKRKGTLELPQLVMPQRRMEGWNDATRSEGVSEVPSEGEMQQLSQEIDQVLSVIKQQAAVKKVDGKGDDGMHESSELAYIQ</sequence>
<evidence type="ECO:0000313" key="2">
    <source>
        <dbReference type="EMBL" id="EMD31299.1"/>
    </source>
</evidence>
<dbReference type="OrthoDB" id="10639495at2759"/>
<feature type="region of interest" description="Disordered" evidence="1">
    <location>
        <begin position="522"/>
        <end position="542"/>
    </location>
</feature>
<feature type="compositionally biased region" description="Basic and acidic residues" evidence="1">
    <location>
        <begin position="560"/>
        <end position="574"/>
    </location>
</feature>
<evidence type="ECO:0000313" key="3">
    <source>
        <dbReference type="Proteomes" id="UP000016930"/>
    </source>
</evidence>
<name>M2P7J1_CERS8</name>
<feature type="region of interest" description="Disordered" evidence="1">
    <location>
        <begin position="290"/>
        <end position="355"/>
    </location>
</feature>
<dbReference type="AlphaFoldDB" id="M2P7J1"/>
<feature type="region of interest" description="Disordered" evidence="1">
    <location>
        <begin position="207"/>
        <end position="268"/>
    </location>
</feature>
<keyword evidence="3" id="KW-1185">Reference proteome</keyword>
<accession>M2P7J1</accession>
<feature type="compositionally biased region" description="Low complexity" evidence="1">
    <location>
        <begin position="527"/>
        <end position="538"/>
    </location>
</feature>
<reference evidence="2 3" key="1">
    <citation type="journal article" date="2012" name="Proc. Natl. Acad. Sci. U.S.A.">
        <title>Comparative genomics of Ceriporiopsis subvermispora and Phanerochaete chrysosporium provide insight into selective ligninolysis.</title>
        <authorList>
            <person name="Fernandez-Fueyo E."/>
            <person name="Ruiz-Duenas F.J."/>
            <person name="Ferreira P."/>
            <person name="Floudas D."/>
            <person name="Hibbett D.S."/>
            <person name="Canessa P."/>
            <person name="Larrondo L.F."/>
            <person name="James T.Y."/>
            <person name="Seelenfreund D."/>
            <person name="Lobos S."/>
            <person name="Polanco R."/>
            <person name="Tello M."/>
            <person name="Honda Y."/>
            <person name="Watanabe T."/>
            <person name="Watanabe T."/>
            <person name="Ryu J.S."/>
            <person name="Kubicek C.P."/>
            <person name="Schmoll M."/>
            <person name="Gaskell J."/>
            <person name="Hammel K.E."/>
            <person name="St John F.J."/>
            <person name="Vanden Wymelenberg A."/>
            <person name="Sabat G."/>
            <person name="Splinter BonDurant S."/>
            <person name="Syed K."/>
            <person name="Yadav J.S."/>
            <person name="Doddapaneni H."/>
            <person name="Subramanian V."/>
            <person name="Lavin J.L."/>
            <person name="Oguiza J.A."/>
            <person name="Perez G."/>
            <person name="Pisabarro A.G."/>
            <person name="Ramirez L."/>
            <person name="Santoyo F."/>
            <person name="Master E."/>
            <person name="Coutinho P.M."/>
            <person name="Henrissat B."/>
            <person name="Lombard V."/>
            <person name="Magnuson J.K."/>
            <person name="Kuees U."/>
            <person name="Hori C."/>
            <person name="Igarashi K."/>
            <person name="Samejima M."/>
            <person name="Held B.W."/>
            <person name="Barry K.W."/>
            <person name="LaButti K.M."/>
            <person name="Lapidus A."/>
            <person name="Lindquist E.A."/>
            <person name="Lucas S.M."/>
            <person name="Riley R."/>
            <person name="Salamov A.A."/>
            <person name="Hoffmeister D."/>
            <person name="Schwenk D."/>
            <person name="Hadar Y."/>
            <person name="Yarden O."/>
            <person name="de Vries R.P."/>
            <person name="Wiebenga A."/>
            <person name="Stenlid J."/>
            <person name="Eastwood D."/>
            <person name="Grigoriev I.V."/>
            <person name="Berka R.M."/>
            <person name="Blanchette R.A."/>
            <person name="Kersten P."/>
            <person name="Martinez A.T."/>
            <person name="Vicuna R."/>
            <person name="Cullen D."/>
        </authorList>
    </citation>
    <scope>NUCLEOTIDE SEQUENCE [LARGE SCALE GENOMIC DNA]</scope>
    <source>
        <strain evidence="2 3">B</strain>
    </source>
</reference>
<feature type="compositionally biased region" description="Low complexity" evidence="1">
    <location>
        <begin position="111"/>
        <end position="150"/>
    </location>
</feature>
<dbReference type="HOGENOM" id="CLU_470085_0_0_1"/>
<feature type="region of interest" description="Disordered" evidence="1">
    <location>
        <begin position="559"/>
        <end position="580"/>
    </location>
</feature>
<evidence type="ECO:0000256" key="1">
    <source>
        <dbReference type="SAM" id="MobiDB-lite"/>
    </source>
</evidence>
<proteinExistence type="predicted"/>
<feature type="compositionally biased region" description="Basic and acidic residues" evidence="1">
    <location>
        <begin position="290"/>
        <end position="308"/>
    </location>
</feature>
<feature type="region of interest" description="Disordered" evidence="1">
    <location>
        <begin position="109"/>
        <end position="185"/>
    </location>
</feature>
<organism evidence="2 3">
    <name type="scientific">Ceriporiopsis subvermispora (strain B)</name>
    <name type="common">White-rot fungus</name>
    <name type="synonym">Gelatoporia subvermispora</name>
    <dbReference type="NCBI Taxonomy" id="914234"/>
    <lineage>
        <taxon>Eukaryota</taxon>
        <taxon>Fungi</taxon>
        <taxon>Dikarya</taxon>
        <taxon>Basidiomycota</taxon>
        <taxon>Agaricomycotina</taxon>
        <taxon>Agaricomycetes</taxon>
        <taxon>Polyporales</taxon>
        <taxon>Gelatoporiaceae</taxon>
        <taxon>Gelatoporia</taxon>
    </lineage>
</organism>
<protein>
    <submittedName>
        <fullName evidence="2">Uncharacterized protein</fullName>
    </submittedName>
</protein>
<dbReference type="EMBL" id="KB445820">
    <property type="protein sequence ID" value="EMD31299.1"/>
    <property type="molecule type" value="Genomic_DNA"/>
</dbReference>
<feature type="compositionally biased region" description="Basic residues" evidence="1">
    <location>
        <begin position="227"/>
        <end position="236"/>
    </location>
</feature>
<gene>
    <name evidence="2" type="ORF">CERSUDRAFT_100493</name>
</gene>
<dbReference type="Proteomes" id="UP000016930">
    <property type="component" value="Unassembled WGS sequence"/>
</dbReference>